<reference evidence="3" key="1">
    <citation type="submission" date="2022-06" db="EMBL/GenBank/DDBJ databases">
        <title>Sequencing the genomes of 1000 actinobacteria strains.</title>
        <authorList>
            <person name="Klenk H.-P."/>
        </authorList>
    </citation>
    <scope>NUCLEOTIDE SEQUENCE</scope>
    <source>
        <strain evidence="3">DSM 46694</strain>
    </source>
</reference>
<keyword evidence="4" id="KW-1185">Reference proteome</keyword>
<feature type="compositionally biased region" description="Basic and acidic residues" evidence="1">
    <location>
        <begin position="10"/>
        <end position="21"/>
    </location>
</feature>
<gene>
    <name evidence="3" type="ORF">HD597_010649</name>
</gene>
<dbReference type="EMBL" id="JAMZEB010000002">
    <property type="protein sequence ID" value="MCP2363629.1"/>
    <property type="molecule type" value="Genomic_DNA"/>
</dbReference>
<accession>A0A9X2GQD3</accession>
<dbReference type="Proteomes" id="UP001139648">
    <property type="component" value="Unassembled WGS sequence"/>
</dbReference>
<evidence type="ECO:0000256" key="2">
    <source>
        <dbReference type="SAM" id="Phobius"/>
    </source>
</evidence>
<keyword evidence="2" id="KW-0472">Membrane</keyword>
<dbReference type="AlphaFoldDB" id="A0A9X2GQD3"/>
<evidence type="ECO:0000256" key="1">
    <source>
        <dbReference type="SAM" id="MobiDB-lite"/>
    </source>
</evidence>
<organism evidence="3 4">
    <name type="scientific">Nonomuraea thailandensis</name>
    <dbReference type="NCBI Taxonomy" id="1188745"/>
    <lineage>
        <taxon>Bacteria</taxon>
        <taxon>Bacillati</taxon>
        <taxon>Actinomycetota</taxon>
        <taxon>Actinomycetes</taxon>
        <taxon>Streptosporangiales</taxon>
        <taxon>Streptosporangiaceae</taxon>
        <taxon>Nonomuraea</taxon>
    </lineage>
</organism>
<proteinExistence type="predicted"/>
<dbReference type="RefSeq" id="WP_253755366.1">
    <property type="nucleotide sequence ID" value="NZ_BAABKA010000006.1"/>
</dbReference>
<feature type="region of interest" description="Disordered" evidence="1">
    <location>
        <begin position="161"/>
        <end position="182"/>
    </location>
</feature>
<comment type="caution">
    <text evidence="3">The sequence shown here is derived from an EMBL/GenBank/DDBJ whole genome shotgun (WGS) entry which is preliminary data.</text>
</comment>
<sequence length="182" mass="19834">MTQTLQTPSHLREDLRPERESKPIVRAAARGAIASMAMSGLRRLTTALGMVPSTPPESVIERTAPRAFHNVPAERRPAVVEAVHWLYGAGGGAFFGCLPRAVRRRRWAGPVYGVLAWAAFEVAIAPALGLPRRHGAAERMALLADHVLYGMVVAASPWPHEDRQAKGRAQDADAAPWLQERP</sequence>
<protein>
    <recommendedName>
        <fullName evidence="5">DUF1440 domain-containing protein</fullName>
    </recommendedName>
</protein>
<evidence type="ECO:0000313" key="3">
    <source>
        <dbReference type="EMBL" id="MCP2363629.1"/>
    </source>
</evidence>
<name>A0A9X2GQD3_9ACTN</name>
<keyword evidence="2" id="KW-0812">Transmembrane</keyword>
<feature type="transmembrane region" description="Helical" evidence="2">
    <location>
        <begin position="109"/>
        <end position="128"/>
    </location>
</feature>
<feature type="compositionally biased region" description="Basic and acidic residues" evidence="1">
    <location>
        <begin position="161"/>
        <end position="171"/>
    </location>
</feature>
<keyword evidence="2" id="KW-1133">Transmembrane helix</keyword>
<evidence type="ECO:0000313" key="4">
    <source>
        <dbReference type="Proteomes" id="UP001139648"/>
    </source>
</evidence>
<feature type="region of interest" description="Disordered" evidence="1">
    <location>
        <begin position="1"/>
        <end position="21"/>
    </location>
</feature>
<evidence type="ECO:0008006" key="5">
    <source>
        <dbReference type="Google" id="ProtNLM"/>
    </source>
</evidence>